<evidence type="ECO:0000259" key="2">
    <source>
        <dbReference type="Pfam" id="PF04326"/>
    </source>
</evidence>
<dbReference type="Gene3D" id="3.30.565.60">
    <property type="match status" value="1"/>
</dbReference>
<dbReference type="PANTHER" id="PTHR30595:SF6">
    <property type="entry name" value="SCHLAFEN ALBA-2 DOMAIN-CONTAINING PROTEIN"/>
    <property type="match status" value="1"/>
</dbReference>
<proteinExistence type="predicted"/>
<sequence length="582" mass="63935">MAIIEEPLAQAIERLRDQHNDDADYEAKSCATDLSKSVWESVSAFANTDGGTLLLGVDERENFTVPPQFDADRTINQFIDGMGDGNRDGAKLVSPPKYSIHRDTVDGEHMVAVQVRENALAQKPCYVKTKGPSSGSYKRQDDKDLPLSPTELFEMRNVYASSEADRISITDADRSDLDDATVAAIIDAYRGMKALRGAQNETQQLERLNILDKSGHVRLAGLLIAGIYPQQFFPRLYVDVAVHPGIDKAQNDEVRFLDRVQCDGRLQEMVDDAVKATLRNLRTYSLIEGTGRHDVPEIPAGVLREAIANAVVHREYDALFHNDPVSVDIYSDRVEISSPGGLWGGKTLQNLTDGVSKCRNATLMQLLQHTPLLRGDDKAGPTVEGQGSGIRFMISQMKDRSLAQPDFKPAFDRFRVVLYRGGAELAMNQQWVRNHVGHDLPGRESSVLHTVRALGRASVHDIRDRLGHDSDDIRTMLSALAEDGLVKQVATDTYEPLEAPATTDADDAPTAPPAAATSSRQAIIDAVPASGTISAREIAETTGRSLQTVRRLLRELVDDGTITAIGKKQSRSRAYTRGRTTE</sequence>
<dbReference type="Proteomes" id="UP000217986">
    <property type="component" value="Unassembled WGS sequence"/>
</dbReference>
<evidence type="ECO:0000256" key="1">
    <source>
        <dbReference type="SAM" id="MobiDB-lite"/>
    </source>
</evidence>
<dbReference type="InterPro" id="IPR036388">
    <property type="entry name" value="WH-like_DNA-bd_sf"/>
</dbReference>
<dbReference type="Pfam" id="PF04326">
    <property type="entry name" value="SLFN_AlbA_2"/>
    <property type="match status" value="1"/>
</dbReference>
<evidence type="ECO:0000313" key="3">
    <source>
        <dbReference type="EMBL" id="PAU69814.1"/>
    </source>
</evidence>
<dbReference type="InterPro" id="IPR036390">
    <property type="entry name" value="WH_DNA-bd_sf"/>
</dbReference>
<feature type="domain" description="Schlafen AlbA-2" evidence="2">
    <location>
        <begin position="23"/>
        <end position="146"/>
    </location>
</feature>
<gene>
    <name evidence="3" type="ORF">B1400_0349</name>
</gene>
<evidence type="ECO:0000313" key="4">
    <source>
        <dbReference type="Proteomes" id="UP000217986"/>
    </source>
</evidence>
<dbReference type="PANTHER" id="PTHR30595">
    <property type="entry name" value="GLPR-RELATED TRANSCRIPTIONAL REPRESSOR"/>
    <property type="match status" value="1"/>
</dbReference>
<name>A0A2A2EKR3_9BIFI</name>
<dbReference type="AlphaFoldDB" id="A0A2A2EKR3"/>
<keyword evidence="4" id="KW-1185">Reference proteome</keyword>
<comment type="caution">
    <text evidence="3">The sequence shown here is derived from an EMBL/GenBank/DDBJ whole genome shotgun (WGS) entry which is preliminary data.</text>
</comment>
<dbReference type="InterPro" id="IPR038461">
    <property type="entry name" value="Schlafen_AlbA_2_dom_sf"/>
</dbReference>
<accession>A0A2A2EKR3</accession>
<feature type="region of interest" description="Disordered" evidence="1">
    <location>
        <begin position="499"/>
        <end position="521"/>
    </location>
</feature>
<dbReference type="EMBL" id="MVOG01000005">
    <property type="protein sequence ID" value="PAU69814.1"/>
    <property type="molecule type" value="Genomic_DNA"/>
</dbReference>
<protein>
    <submittedName>
        <fullName evidence="3">Transcriptional regulator</fullName>
    </submittedName>
</protein>
<dbReference type="InterPro" id="IPR038475">
    <property type="entry name" value="RecG_C_sf"/>
</dbReference>
<dbReference type="Pfam" id="PF13749">
    <property type="entry name" value="HATPase_c_4"/>
    <property type="match status" value="1"/>
</dbReference>
<dbReference type="InterPro" id="IPR007421">
    <property type="entry name" value="Schlafen_AlbA_2_dom"/>
</dbReference>
<dbReference type="Gene3D" id="1.10.10.10">
    <property type="entry name" value="Winged helix-like DNA-binding domain superfamily/Winged helix DNA-binding domain"/>
    <property type="match status" value="2"/>
</dbReference>
<dbReference type="OrthoDB" id="9805115at2"/>
<reference evidence="3 4" key="1">
    <citation type="journal article" date="2017" name="ISME J.">
        <title>Unveiling bifidobacterial biogeography across the mammalian branch of the tree of life.</title>
        <authorList>
            <person name="Milani C."/>
            <person name="Mangifesta M."/>
            <person name="Mancabelli L."/>
            <person name="Lugli G.A."/>
            <person name="James K."/>
            <person name="Duranti S."/>
            <person name="Turroni F."/>
            <person name="Ferrario C."/>
            <person name="Ossiprandi M.C."/>
            <person name="van Sinderen D."/>
            <person name="Ventura M."/>
        </authorList>
    </citation>
    <scope>NUCLEOTIDE SEQUENCE [LARGE SCALE GENOMIC DNA]</scope>
    <source>
        <strain evidence="3 4">70</strain>
    </source>
</reference>
<dbReference type="Pfam" id="PF13412">
    <property type="entry name" value="HTH_24"/>
    <property type="match status" value="1"/>
</dbReference>
<dbReference type="Gene3D" id="3.30.950.30">
    <property type="entry name" value="Schlafen, AAA domain"/>
    <property type="match status" value="1"/>
</dbReference>
<dbReference type="RefSeq" id="WP_095612761.1">
    <property type="nucleotide sequence ID" value="NZ_MVOG01000005.1"/>
</dbReference>
<organism evidence="3 4">
    <name type="scientific">Bifidobacterium italicum</name>
    <dbReference type="NCBI Taxonomy" id="1960968"/>
    <lineage>
        <taxon>Bacteria</taxon>
        <taxon>Bacillati</taxon>
        <taxon>Actinomycetota</taxon>
        <taxon>Actinomycetes</taxon>
        <taxon>Bifidobacteriales</taxon>
        <taxon>Bifidobacteriaceae</taxon>
        <taxon>Bifidobacterium</taxon>
    </lineage>
</organism>
<dbReference type="SUPFAM" id="SSF46785">
    <property type="entry name" value="Winged helix' DNA-binding domain"/>
    <property type="match status" value="1"/>
</dbReference>